<feature type="region of interest" description="Disordered" evidence="7">
    <location>
        <begin position="30"/>
        <end position="87"/>
    </location>
</feature>
<dbReference type="InterPro" id="IPR001304">
    <property type="entry name" value="C-type_lectin-like"/>
</dbReference>
<dbReference type="GO" id="GO:0030246">
    <property type="term" value="F:carbohydrate binding"/>
    <property type="evidence" value="ECO:0007669"/>
    <property type="project" value="UniProtKB-KW"/>
</dbReference>
<dbReference type="Bgee" id="ENSOANG00000037618">
    <property type="expression patterns" value="Expressed in heart and 8 other cell types or tissues"/>
</dbReference>
<feature type="region of interest" description="Disordered" evidence="7">
    <location>
        <begin position="359"/>
        <end position="378"/>
    </location>
</feature>
<dbReference type="Gene3D" id="3.10.100.10">
    <property type="entry name" value="Mannose-Binding Protein A, subunit A"/>
    <property type="match status" value="1"/>
</dbReference>
<dbReference type="PANTHER" id="PTHR14789:SF2">
    <property type="entry name" value="LAYILIN"/>
    <property type="match status" value="1"/>
</dbReference>
<evidence type="ECO:0000256" key="2">
    <source>
        <dbReference type="ARBA" id="ARBA00022692"/>
    </source>
</evidence>
<keyword evidence="12" id="KW-1185">Reference proteome</keyword>
<feature type="domain" description="C-type lectin" evidence="10">
    <location>
        <begin position="83"/>
        <end position="182"/>
    </location>
</feature>
<dbReference type="InParanoid" id="A0A6I8NN91"/>
<evidence type="ECO:0000256" key="7">
    <source>
        <dbReference type="SAM" id="MobiDB-lite"/>
    </source>
</evidence>
<feature type="transmembrane region" description="Helical" evidence="8">
    <location>
        <begin position="216"/>
        <end position="240"/>
    </location>
</feature>
<evidence type="ECO:0000313" key="11">
    <source>
        <dbReference type="Ensembl" id="ENSOANP00000042216.1"/>
    </source>
</evidence>
<dbReference type="InterPro" id="IPR016186">
    <property type="entry name" value="C-type_lectin-like/link_sf"/>
</dbReference>
<dbReference type="GeneTree" id="ENSGT00390000001844"/>
<reference evidence="11" key="2">
    <citation type="submission" date="2025-08" db="UniProtKB">
        <authorList>
            <consortium name="Ensembl"/>
        </authorList>
    </citation>
    <scope>IDENTIFICATION</scope>
    <source>
        <strain evidence="11">Glennie</strain>
    </source>
</reference>
<reference evidence="11" key="3">
    <citation type="submission" date="2025-09" db="UniProtKB">
        <authorList>
            <consortium name="Ensembl"/>
        </authorList>
    </citation>
    <scope>IDENTIFICATION</scope>
    <source>
        <strain evidence="11">Glennie</strain>
    </source>
</reference>
<keyword evidence="5 8" id="KW-1133">Transmembrane helix</keyword>
<comment type="subcellular location">
    <subcellularLocation>
        <location evidence="1">Membrane</location>
        <topology evidence="1">Single-pass type I membrane protein</topology>
    </subcellularLocation>
</comment>
<evidence type="ECO:0000313" key="12">
    <source>
        <dbReference type="Proteomes" id="UP000002279"/>
    </source>
</evidence>
<name>A0A6I8NN91_ORNAN</name>
<evidence type="ECO:0000256" key="3">
    <source>
        <dbReference type="ARBA" id="ARBA00022729"/>
    </source>
</evidence>
<feature type="chain" id="PRO_5026122396" evidence="9">
    <location>
        <begin position="28"/>
        <end position="378"/>
    </location>
</feature>
<dbReference type="InterPro" id="IPR051505">
    <property type="entry name" value="C-type_lectin_domain"/>
</dbReference>
<feature type="signal peptide" evidence="9">
    <location>
        <begin position="1"/>
        <end position="27"/>
    </location>
</feature>
<proteinExistence type="predicted"/>
<feature type="region of interest" description="Disordered" evidence="7">
    <location>
        <begin position="285"/>
        <end position="316"/>
    </location>
</feature>
<reference evidence="11 12" key="1">
    <citation type="journal article" date="2008" name="Nature">
        <title>Genome analysis of the platypus reveals unique signatures of evolution.</title>
        <authorList>
            <person name="Warren W.C."/>
            <person name="Hillier L.W."/>
            <person name="Marshall Graves J.A."/>
            <person name="Birney E."/>
            <person name="Ponting C.P."/>
            <person name="Grutzner F."/>
            <person name="Belov K."/>
            <person name="Miller W."/>
            <person name="Clarke L."/>
            <person name="Chinwalla A.T."/>
            <person name="Yang S.P."/>
            <person name="Heger A."/>
            <person name="Locke D.P."/>
            <person name="Miethke P."/>
            <person name="Waters P.D."/>
            <person name="Veyrunes F."/>
            <person name="Fulton L."/>
            <person name="Fulton B."/>
            <person name="Graves T."/>
            <person name="Wallis J."/>
            <person name="Puente X.S."/>
            <person name="Lopez-Otin C."/>
            <person name="Ordonez G.R."/>
            <person name="Eichler E.E."/>
            <person name="Chen L."/>
            <person name="Cheng Z."/>
            <person name="Deakin J.E."/>
            <person name="Alsop A."/>
            <person name="Thompson K."/>
            <person name="Kirby P."/>
            <person name="Papenfuss A.T."/>
            <person name="Wakefield M.J."/>
            <person name="Olender T."/>
            <person name="Lancet D."/>
            <person name="Huttley G.A."/>
            <person name="Smit A.F."/>
            <person name="Pask A."/>
            <person name="Temple-Smith P."/>
            <person name="Batzer M.A."/>
            <person name="Walker J.A."/>
            <person name="Konkel M.K."/>
            <person name="Harris R.S."/>
            <person name="Whittington C.M."/>
            <person name="Wong E.S."/>
            <person name="Gemmell N.J."/>
            <person name="Buschiazzo E."/>
            <person name="Vargas Jentzsch I.M."/>
            <person name="Merkel A."/>
            <person name="Schmitz J."/>
            <person name="Zemann A."/>
            <person name="Churakov G."/>
            <person name="Kriegs J.O."/>
            <person name="Brosius J."/>
            <person name="Murchison E.P."/>
            <person name="Sachidanandam R."/>
            <person name="Smith C."/>
            <person name="Hannon G.J."/>
            <person name="Tsend-Ayush E."/>
            <person name="McMillan D."/>
            <person name="Attenborough R."/>
            <person name="Rens W."/>
            <person name="Ferguson-Smith M."/>
            <person name="Lefevre C.M."/>
            <person name="Sharp J.A."/>
            <person name="Nicholas K.R."/>
            <person name="Ray D.A."/>
            <person name="Kube M."/>
            <person name="Reinhardt R."/>
            <person name="Pringle T.H."/>
            <person name="Taylor J."/>
            <person name="Jones R.C."/>
            <person name="Nixon B."/>
            <person name="Dacheux J.L."/>
            <person name="Niwa H."/>
            <person name="Sekita Y."/>
            <person name="Huang X."/>
            <person name="Stark A."/>
            <person name="Kheradpour P."/>
            <person name="Kellis M."/>
            <person name="Flicek P."/>
            <person name="Chen Y."/>
            <person name="Webber C."/>
            <person name="Hardison R."/>
            <person name="Nelson J."/>
            <person name="Hallsworth-Pepin K."/>
            <person name="Delehaunty K."/>
            <person name="Markovic C."/>
            <person name="Minx P."/>
            <person name="Feng Y."/>
            <person name="Kremitzki C."/>
            <person name="Mitreva M."/>
            <person name="Glasscock J."/>
            <person name="Wylie T."/>
            <person name="Wohldmann P."/>
            <person name="Thiru P."/>
            <person name="Nhan M.N."/>
            <person name="Pohl C.S."/>
            <person name="Smith S.M."/>
            <person name="Hou S."/>
            <person name="Nefedov M."/>
            <person name="de Jong P.J."/>
            <person name="Renfree M.B."/>
            <person name="Mardis E.R."/>
            <person name="Wilson R.K."/>
        </authorList>
    </citation>
    <scope>NUCLEOTIDE SEQUENCE [LARGE SCALE GENOMIC DNA]</scope>
    <source>
        <strain evidence="11 12">Glennie</strain>
    </source>
</reference>
<protein>
    <submittedName>
        <fullName evidence="11">Layilin</fullName>
    </submittedName>
</protein>
<evidence type="ECO:0000256" key="5">
    <source>
        <dbReference type="ARBA" id="ARBA00022989"/>
    </source>
</evidence>
<dbReference type="AlphaFoldDB" id="A0A6I8NN91"/>
<evidence type="ECO:0000256" key="8">
    <source>
        <dbReference type="SAM" id="Phobius"/>
    </source>
</evidence>
<evidence type="ECO:0000256" key="9">
    <source>
        <dbReference type="SAM" id="SignalP"/>
    </source>
</evidence>
<evidence type="ECO:0000259" key="10">
    <source>
        <dbReference type="PROSITE" id="PS50041"/>
    </source>
</evidence>
<keyword evidence="2 8" id="KW-0812">Transmembrane</keyword>
<keyword evidence="3 9" id="KW-0732">Signal</keyword>
<dbReference type="FunCoup" id="A0A6I8NN91">
    <property type="interactions" value="44"/>
</dbReference>
<dbReference type="PANTHER" id="PTHR14789">
    <property type="entry name" value="CHONDROLECTIN VARIANT CHODLFDELTAE"/>
    <property type="match status" value="1"/>
</dbReference>
<dbReference type="SUPFAM" id="SSF56436">
    <property type="entry name" value="C-type lectin-like"/>
    <property type="match status" value="1"/>
</dbReference>
<dbReference type="InterPro" id="IPR016187">
    <property type="entry name" value="CTDL_fold"/>
</dbReference>
<dbReference type="Ensembl" id="ENSOANT00000065313.1">
    <property type="protein sequence ID" value="ENSOANP00000042216.1"/>
    <property type="gene ID" value="ENSOANG00000037618.1"/>
</dbReference>
<dbReference type="PROSITE" id="PS50041">
    <property type="entry name" value="C_TYPE_LECTIN_2"/>
    <property type="match status" value="1"/>
</dbReference>
<dbReference type="GO" id="GO:0016020">
    <property type="term" value="C:membrane"/>
    <property type="evidence" value="ECO:0007669"/>
    <property type="project" value="UniProtKB-SubCell"/>
</dbReference>
<accession>A0A6I8NN91</accession>
<evidence type="ECO:0000256" key="1">
    <source>
        <dbReference type="ARBA" id="ARBA00004479"/>
    </source>
</evidence>
<evidence type="ECO:0000256" key="4">
    <source>
        <dbReference type="ARBA" id="ARBA00022734"/>
    </source>
</evidence>
<keyword evidence="6 8" id="KW-0472">Membrane</keyword>
<sequence length="378" mass="40429">MRPPAALTPLLAAVLSALLLGPRDGRARLQSAGFSSPGQTVCRGGTSDPATKSLLPRRFAQGSASRGPRGLPQGWRSAGQRRVRGRAEPDGELIRSLAASDGDFWIGLRRRMEEKAGPGPACGELYAWVDGSPKWYADEPSCGNEVCVVLYHQPSAPAGPGGPYLFQWNDDRCHMKNNFICKYSDGNGSCPSWLWGKSSLESGGLPFEAGLNILSILIPSISLLLLLAATAAVGCVWIGVKRRREGAGPRPKKQRAGAPLPAPSSPNLEVYNVIRKQDEADLAGARPAPKNISFLPRPGTGPRLGPPGAGHPEARGLSEAGLGTPVSAESGFVTNDIYELSHDQRGRSKQSAWVENDIYGYEPDWQSSNRPPPSRKEK</sequence>
<organism evidence="11 12">
    <name type="scientific">Ornithorhynchus anatinus</name>
    <name type="common">Duckbill platypus</name>
    <dbReference type="NCBI Taxonomy" id="9258"/>
    <lineage>
        <taxon>Eukaryota</taxon>
        <taxon>Metazoa</taxon>
        <taxon>Chordata</taxon>
        <taxon>Craniata</taxon>
        <taxon>Vertebrata</taxon>
        <taxon>Euteleostomi</taxon>
        <taxon>Mammalia</taxon>
        <taxon>Monotremata</taxon>
        <taxon>Ornithorhynchidae</taxon>
        <taxon>Ornithorhynchus</taxon>
    </lineage>
</organism>
<keyword evidence="4" id="KW-0430">Lectin</keyword>
<dbReference type="GO" id="GO:0005540">
    <property type="term" value="F:hyaluronic acid binding"/>
    <property type="evidence" value="ECO:0000318"/>
    <property type="project" value="GO_Central"/>
</dbReference>
<dbReference type="Proteomes" id="UP000002279">
    <property type="component" value="Chromosome 11"/>
</dbReference>
<evidence type="ECO:0000256" key="6">
    <source>
        <dbReference type="ARBA" id="ARBA00023136"/>
    </source>
</evidence>